<proteinExistence type="inferred from homology"/>
<dbReference type="InterPro" id="IPR000276">
    <property type="entry name" value="GPCR_Rhodpsn"/>
</dbReference>
<evidence type="ECO:0000256" key="4">
    <source>
        <dbReference type="ARBA" id="ARBA00022692"/>
    </source>
</evidence>
<dbReference type="GO" id="GO:0005886">
    <property type="term" value="C:plasma membrane"/>
    <property type="evidence" value="ECO:0007669"/>
    <property type="project" value="UniProtKB-SubCell"/>
</dbReference>
<dbReference type="InterPro" id="IPR050516">
    <property type="entry name" value="Olfactory_GPCR"/>
</dbReference>
<feature type="domain" description="G-protein coupled receptors family 1 profile" evidence="13">
    <location>
        <begin position="41"/>
        <end position="290"/>
    </location>
</feature>
<feature type="transmembrane region" description="Helical" evidence="12">
    <location>
        <begin position="197"/>
        <end position="225"/>
    </location>
</feature>
<keyword evidence="5 12" id="KW-0552">Olfaction</keyword>
<dbReference type="GO" id="GO:0004984">
    <property type="term" value="F:olfactory receptor activity"/>
    <property type="evidence" value="ECO:0007669"/>
    <property type="project" value="InterPro"/>
</dbReference>
<dbReference type="PANTHER" id="PTHR26452">
    <property type="entry name" value="OLFACTORY RECEPTOR"/>
    <property type="match status" value="1"/>
</dbReference>
<evidence type="ECO:0000256" key="1">
    <source>
        <dbReference type="ARBA" id="ARBA00004651"/>
    </source>
</evidence>
<dbReference type="RefSeq" id="XP_030047868.1">
    <property type="nucleotide sequence ID" value="XM_030192008.1"/>
</dbReference>
<sequence>MEGYNGTLVTEFLLLSLSDFQELQVFLFVVFLIIYTTNILGNIAIIVITRLDSHLHTPMYFFLGILSFLDIFYSSVTVPKMFINFLAVEKGISYRGCITQLFFFHFLGSTEACLLSVMGYDRYIAIYNPLRYPVIMNQRLCVLLASAMFLIGFLHSLLHAITMSRVTFCGPNQINHFFCDIAPMLKLSCSATYVNELLLFCVTGSIVLGCFILTLISYFLILSAIVKMHSAEGRRKAFSTCASHLTVVSLHYGCAGIMYLRPKSQYTLQQDRVIAVLYTAVTPMLNPLIYTLRNKQVKNALRQAICGKLSGSSE</sequence>
<accession>A0A6P7X5W6</accession>
<dbReference type="InterPro" id="IPR017452">
    <property type="entry name" value="GPCR_Rhodpsn_7TM"/>
</dbReference>
<dbReference type="KEGG" id="muo:115461958"/>
<evidence type="ECO:0000256" key="11">
    <source>
        <dbReference type="RuleBase" id="RU000688"/>
    </source>
</evidence>
<evidence type="ECO:0000313" key="15">
    <source>
        <dbReference type="RefSeq" id="XP_030047868.1"/>
    </source>
</evidence>
<evidence type="ECO:0000256" key="8">
    <source>
        <dbReference type="ARBA" id="ARBA00023136"/>
    </source>
</evidence>
<keyword evidence="8 12" id="KW-0472">Membrane</keyword>
<dbReference type="OrthoDB" id="5967130at2759"/>
<keyword evidence="2 12" id="KW-1003">Cell membrane</keyword>
<dbReference type="SUPFAM" id="SSF81321">
    <property type="entry name" value="Family A G protein-coupled receptor-like"/>
    <property type="match status" value="1"/>
</dbReference>
<feature type="transmembrane region" description="Helical" evidence="12">
    <location>
        <begin position="60"/>
        <end position="78"/>
    </location>
</feature>
<dbReference type="PRINTS" id="PR00237">
    <property type="entry name" value="GPCRRHODOPSN"/>
</dbReference>
<organism evidence="14 15">
    <name type="scientific">Microcaecilia unicolor</name>
    <dbReference type="NCBI Taxonomy" id="1415580"/>
    <lineage>
        <taxon>Eukaryota</taxon>
        <taxon>Metazoa</taxon>
        <taxon>Chordata</taxon>
        <taxon>Craniata</taxon>
        <taxon>Vertebrata</taxon>
        <taxon>Euteleostomi</taxon>
        <taxon>Amphibia</taxon>
        <taxon>Gymnophiona</taxon>
        <taxon>Siphonopidae</taxon>
        <taxon>Microcaecilia</taxon>
    </lineage>
</organism>
<feature type="transmembrane region" description="Helical" evidence="12">
    <location>
        <begin position="272"/>
        <end position="292"/>
    </location>
</feature>
<gene>
    <name evidence="15" type="primary">LOC115461958</name>
</gene>
<feature type="transmembrane region" description="Helical" evidence="12">
    <location>
        <begin position="237"/>
        <end position="260"/>
    </location>
</feature>
<evidence type="ECO:0000256" key="2">
    <source>
        <dbReference type="ARBA" id="ARBA00022475"/>
    </source>
</evidence>
<feature type="transmembrane region" description="Helical" evidence="12">
    <location>
        <begin position="98"/>
        <end position="120"/>
    </location>
</feature>
<feature type="transmembrane region" description="Helical" evidence="12">
    <location>
        <begin position="25"/>
        <end position="48"/>
    </location>
</feature>
<keyword evidence="14" id="KW-1185">Reference proteome</keyword>
<comment type="subcellular location">
    <subcellularLocation>
        <location evidence="1 12">Cell membrane</location>
        <topology evidence="1 12">Multi-pass membrane protein</topology>
    </subcellularLocation>
</comment>
<dbReference type="PRINTS" id="PR00245">
    <property type="entry name" value="OLFACTORYR"/>
</dbReference>
<keyword evidence="9 11" id="KW-0675">Receptor</keyword>
<dbReference type="FunFam" id="1.20.1070.10:FF:000001">
    <property type="entry name" value="Olfactory receptor"/>
    <property type="match status" value="1"/>
</dbReference>
<comment type="similarity">
    <text evidence="11">Belongs to the G-protein coupled receptor 1 family.</text>
</comment>
<evidence type="ECO:0000256" key="7">
    <source>
        <dbReference type="ARBA" id="ARBA00023040"/>
    </source>
</evidence>
<keyword evidence="3 12" id="KW-0716">Sensory transduction</keyword>
<feature type="transmembrane region" description="Helical" evidence="12">
    <location>
        <begin position="140"/>
        <end position="158"/>
    </location>
</feature>
<evidence type="ECO:0000256" key="10">
    <source>
        <dbReference type="ARBA" id="ARBA00023224"/>
    </source>
</evidence>
<reference evidence="15" key="1">
    <citation type="submission" date="2025-08" db="UniProtKB">
        <authorList>
            <consortium name="RefSeq"/>
        </authorList>
    </citation>
    <scope>IDENTIFICATION</scope>
</reference>
<dbReference type="CDD" id="cd13954">
    <property type="entry name" value="7tmA_OR"/>
    <property type="match status" value="1"/>
</dbReference>
<keyword evidence="6 12" id="KW-1133">Transmembrane helix</keyword>
<evidence type="ECO:0000256" key="9">
    <source>
        <dbReference type="ARBA" id="ARBA00023170"/>
    </source>
</evidence>
<dbReference type="GO" id="GO:0004930">
    <property type="term" value="F:G protein-coupled receptor activity"/>
    <property type="evidence" value="ECO:0007669"/>
    <property type="project" value="UniProtKB-KW"/>
</dbReference>
<evidence type="ECO:0000256" key="5">
    <source>
        <dbReference type="ARBA" id="ARBA00022725"/>
    </source>
</evidence>
<dbReference type="PROSITE" id="PS50262">
    <property type="entry name" value="G_PROTEIN_RECEP_F1_2"/>
    <property type="match status" value="1"/>
</dbReference>
<evidence type="ECO:0000259" key="13">
    <source>
        <dbReference type="PROSITE" id="PS50262"/>
    </source>
</evidence>
<evidence type="ECO:0000256" key="12">
    <source>
        <dbReference type="RuleBase" id="RU363047"/>
    </source>
</evidence>
<dbReference type="AlphaFoldDB" id="A0A6P7X5W6"/>
<name>A0A6P7X5W6_9AMPH</name>
<dbReference type="InterPro" id="IPR000725">
    <property type="entry name" value="Olfact_rcpt"/>
</dbReference>
<dbReference type="GeneID" id="115461958"/>
<evidence type="ECO:0000256" key="3">
    <source>
        <dbReference type="ARBA" id="ARBA00022606"/>
    </source>
</evidence>
<dbReference type="Proteomes" id="UP000515156">
    <property type="component" value="Chromosome 2"/>
</dbReference>
<dbReference type="PROSITE" id="PS00237">
    <property type="entry name" value="G_PROTEIN_RECEP_F1_1"/>
    <property type="match status" value="1"/>
</dbReference>
<keyword evidence="10 11" id="KW-0807">Transducer</keyword>
<dbReference type="Pfam" id="PF13853">
    <property type="entry name" value="7tm_4"/>
    <property type="match status" value="1"/>
</dbReference>
<dbReference type="Gene3D" id="1.20.1070.10">
    <property type="entry name" value="Rhodopsin 7-helix transmembrane proteins"/>
    <property type="match status" value="1"/>
</dbReference>
<evidence type="ECO:0000256" key="6">
    <source>
        <dbReference type="ARBA" id="ARBA00022989"/>
    </source>
</evidence>
<evidence type="ECO:0000313" key="14">
    <source>
        <dbReference type="Proteomes" id="UP000515156"/>
    </source>
</evidence>
<keyword evidence="4 11" id="KW-0812">Transmembrane</keyword>
<dbReference type="InParanoid" id="A0A6P7X5W6"/>
<keyword evidence="7 11" id="KW-0297">G-protein coupled receptor</keyword>
<protein>
    <recommendedName>
        <fullName evidence="12">Olfactory receptor</fullName>
    </recommendedName>
</protein>